<dbReference type="Proteomes" id="UP000814140">
    <property type="component" value="Unassembled WGS sequence"/>
</dbReference>
<protein>
    <submittedName>
        <fullName evidence="1">Uncharacterized protein</fullName>
    </submittedName>
</protein>
<keyword evidence="2" id="KW-1185">Reference proteome</keyword>
<evidence type="ECO:0000313" key="1">
    <source>
        <dbReference type="EMBL" id="KAI0062016.1"/>
    </source>
</evidence>
<name>A0ACB8T1X1_9AGAM</name>
<accession>A0ACB8T1X1</accession>
<reference evidence="1" key="1">
    <citation type="submission" date="2021-03" db="EMBL/GenBank/DDBJ databases">
        <authorList>
            <consortium name="DOE Joint Genome Institute"/>
            <person name="Ahrendt S."/>
            <person name="Looney B.P."/>
            <person name="Miyauchi S."/>
            <person name="Morin E."/>
            <person name="Drula E."/>
            <person name="Courty P.E."/>
            <person name="Chicoki N."/>
            <person name="Fauchery L."/>
            <person name="Kohler A."/>
            <person name="Kuo A."/>
            <person name="Labutti K."/>
            <person name="Pangilinan J."/>
            <person name="Lipzen A."/>
            <person name="Riley R."/>
            <person name="Andreopoulos W."/>
            <person name="He G."/>
            <person name="Johnson J."/>
            <person name="Barry K.W."/>
            <person name="Grigoriev I.V."/>
            <person name="Nagy L."/>
            <person name="Hibbett D."/>
            <person name="Henrissat B."/>
            <person name="Matheny P.B."/>
            <person name="Labbe J."/>
            <person name="Martin F."/>
        </authorList>
    </citation>
    <scope>NUCLEOTIDE SEQUENCE</scope>
    <source>
        <strain evidence="1">HHB10654</strain>
    </source>
</reference>
<proteinExistence type="predicted"/>
<sequence>MHSPSPESLASSEEDIEMLYLEEIAVTPNPRLQNGHKHEEDEDEDDLSDGGDEGERALLSPAIHTRWHDNVSGVGVWSQIRGIVVETLPTLLLTTVGLLLTGELLDHISRWRAMKRINELIMIIPVILNLKGNIEMNLSARLSTSANMGELDTPSTRNAIILGNLALLQVQATVVSFVAACVSFLLDLVIPKLSTTSSPEARASHFQLLVDRRPRPSLPINDGNPKSGLTEFVLVASTAMSAASLSAIILVRPGSRVDADNIAPPIASCLGDLVTLTLLGIVSTILILVINTPLPLIVIVFTILTAIACAAVTRRNLHVKDLLAQGWSPLIGAMVITSGSGLVLDMFVSRYDGYALLAVAIGGLPGGAGSILVSRLSTALHAAASSSVNIFPPPSTSVTSLVPKHSQKEPSTGLVIVTLFLVTIPVELVYLLILRALGWLHAPFVLSIFALIFLCIAVSISLVVARYLTNFLWARGYDPDMYALPMHSALMDLSGQLLLVTCFELASALGVHVRSKASATLSG</sequence>
<gene>
    <name evidence="1" type="ORF">BV25DRAFT_1838557</name>
</gene>
<comment type="caution">
    <text evidence="1">The sequence shown here is derived from an EMBL/GenBank/DDBJ whole genome shotgun (WGS) entry which is preliminary data.</text>
</comment>
<reference evidence="1" key="2">
    <citation type="journal article" date="2022" name="New Phytol.">
        <title>Evolutionary transition to the ectomycorrhizal habit in the genomes of a hyperdiverse lineage of mushroom-forming fungi.</title>
        <authorList>
            <person name="Looney B."/>
            <person name="Miyauchi S."/>
            <person name="Morin E."/>
            <person name="Drula E."/>
            <person name="Courty P.E."/>
            <person name="Kohler A."/>
            <person name="Kuo A."/>
            <person name="LaButti K."/>
            <person name="Pangilinan J."/>
            <person name="Lipzen A."/>
            <person name="Riley R."/>
            <person name="Andreopoulos W."/>
            <person name="He G."/>
            <person name="Johnson J."/>
            <person name="Nolan M."/>
            <person name="Tritt A."/>
            <person name="Barry K.W."/>
            <person name="Grigoriev I.V."/>
            <person name="Nagy L.G."/>
            <person name="Hibbett D."/>
            <person name="Henrissat B."/>
            <person name="Matheny P.B."/>
            <person name="Labbe J."/>
            <person name="Martin F.M."/>
        </authorList>
    </citation>
    <scope>NUCLEOTIDE SEQUENCE</scope>
    <source>
        <strain evidence="1">HHB10654</strain>
    </source>
</reference>
<dbReference type="EMBL" id="MU277209">
    <property type="protein sequence ID" value="KAI0062016.1"/>
    <property type="molecule type" value="Genomic_DNA"/>
</dbReference>
<organism evidence="1 2">
    <name type="scientific">Artomyces pyxidatus</name>
    <dbReference type="NCBI Taxonomy" id="48021"/>
    <lineage>
        <taxon>Eukaryota</taxon>
        <taxon>Fungi</taxon>
        <taxon>Dikarya</taxon>
        <taxon>Basidiomycota</taxon>
        <taxon>Agaricomycotina</taxon>
        <taxon>Agaricomycetes</taxon>
        <taxon>Russulales</taxon>
        <taxon>Auriscalpiaceae</taxon>
        <taxon>Artomyces</taxon>
    </lineage>
</organism>
<evidence type="ECO:0000313" key="2">
    <source>
        <dbReference type="Proteomes" id="UP000814140"/>
    </source>
</evidence>